<dbReference type="InterPro" id="IPR002156">
    <property type="entry name" value="RNaseH_domain"/>
</dbReference>
<dbReference type="GO" id="GO:0004523">
    <property type="term" value="F:RNA-DNA hybrid ribonuclease activity"/>
    <property type="evidence" value="ECO:0007669"/>
    <property type="project" value="InterPro"/>
</dbReference>
<accession>A0A3S1BGE8</accession>
<comment type="caution">
    <text evidence="2">The sequence shown here is derived from an EMBL/GenBank/DDBJ whole genome shotgun (WGS) entry which is preliminary data.</text>
</comment>
<evidence type="ECO:0000313" key="2">
    <source>
        <dbReference type="EMBL" id="RUS83367.1"/>
    </source>
</evidence>
<evidence type="ECO:0000313" key="3">
    <source>
        <dbReference type="Proteomes" id="UP000271974"/>
    </source>
</evidence>
<organism evidence="2 3">
    <name type="scientific">Elysia chlorotica</name>
    <name type="common">Eastern emerald elysia</name>
    <name type="synonym">Sea slug</name>
    <dbReference type="NCBI Taxonomy" id="188477"/>
    <lineage>
        <taxon>Eukaryota</taxon>
        <taxon>Metazoa</taxon>
        <taxon>Spiralia</taxon>
        <taxon>Lophotrochozoa</taxon>
        <taxon>Mollusca</taxon>
        <taxon>Gastropoda</taxon>
        <taxon>Heterobranchia</taxon>
        <taxon>Euthyneura</taxon>
        <taxon>Panpulmonata</taxon>
        <taxon>Sacoglossa</taxon>
        <taxon>Placobranchoidea</taxon>
        <taxon>Plakobranchidae</taxon>
        <taxon>Elysia</taxon>
    </lineage>
</organism>
<dbReference type="InterPro" id="IPR036397">
    <property type="entry name" value="RNaseH_sf"/>
</dbReference>
<dbReference type="Proteomes" id="UP000271974">
    <property type="component" value="Unassembled WGS sequence"/>
</dbReference>
<dbReference type="OrthoDB" id="6774133at2759"/>
<dbReference type="Gene3D" id="3.30.420.10">
    <property type="entry name" value="Ribonuclease H-like superfamily/Ribonuclease H"/>
    <property type="match status" value="1"/>
</dbReference>
<dbReference type="CDD" id="cd09276">
    <property type="entry name" value="Rnase_HI_RT_non_LTR"/>
    <property type="match status" value="1"/>
</dbReference>
<dbReference type="AlphaFoldDB" id="A0A3S1BGE8"/>
<dbReference type="PROSITE" id="PS50879">
    <property type="entry name" value="RNASE_H_1"/>
    <property type="match status" value="1"/>
</dbReference>
<dbReference type="EMBL" id="RQTK01000246">
    <property type="protein sequence ID" value="RUS83367.1"/>
    <property type="molecule type" value="Genomic_DNA"/>
</dbReference>
<reference evidence="2 3" key="1">
    <citation type="submission" date="2019-01" db="EMBL/GenBank/DDBJ databases">
        <title>A draft genome assembly of the solar-powered sea slug Elysia chlorotica.</title>
        <authorList>
            <person name="Cai H."/>
            <person name="Li Q."/>
            <person name="Fang X."/>
            <person name="Li J."/>
            <person name="Curtis N.E."/>
            <person name="Altenburger A."/>
            <person name="Shibata T."/>
            <person name="Feng M."/>
            <person name="Maeda T."/>
            <person name="Schwartz J.A."/>
            <person name="Shigenobu S."/>
            <person name="Lundholm N."/>
            <person name="Nishiyama T."/>
            <person name="Yang H."/>
            <person name="Hasebe M."/>
            <person name="Li S."/>
            <person name="Pierce S.K."/>
            <person name="Wang J."/>
        </authorList>
    </citation>
    <scope>NUCLEOTIDE SEQUENCE [LARGE SCALE GENOMIC DNA]</scope>
    <source>
        <strain evidence="2">EC2010</strain>
        <tissue evidence="2">Whole organism of an adult</tissue>
    </source>
</reference>
<evidence type="ECO:0000259" key="1">
    <source>
        <dbReference type="PROSITE" id="PS50879"/>
    </source>
</evidence>
<proteinExistence type="predicted"/>
<dbReference type="SUPFAM" id="SSF53098">
    <property type="entry name" value="Ribonuclease H-like"/>
    <property type="match status" value="1"/>
</dbReference>
<dbReference type="GO" id="GO:0003676">
    <property type="term" value="F:nucleic acid binding"/>
    <property type="evidence" value="ECO:0007669"/>
    <property type="project" value="InterPro"/>
</dbReference>
<feature type="domain" description="RNase H type-1" evidence="1">
    <location>
        <begin position="96"/>
        <end position="223"/>
    </location>
</feature>
<gene>
    <name evidence="2" type="ORF">EGW08_008870</name>
</gene>
<keyword evidence="3" id="KW-1185">Reference proteome</keyword>
<dbReference type="InterPro" id="IPR012337">
    <property type="entry name" value="RNaseH-like_sf"/>
</dbReference>
<protein>
    <recommendedName>
        <fullName evidence="1">RNase H type-1 domain-containing protein</fullName>
    </recommendedName>
</protein>
<name>A0A3S1BGE8_ELYCH</name>
<dbReference type="STRING" id="188477.A0A3S1BGE8"/>
<dbReference type="Pfam" id="PF00075">
    <property type="entry name" value="RNase_H"/>
    <property type="match status" value="1"/>
</dbReference>
<sequence length="264" mass="29124">MTRLPLPVITYNEPPSNPEEKCQSSPNAIPPFGIRVQQLLLEIDLDTNSIQEDKFSEISPWTLERAGSILDLAALHKDKTPPEVYREKFEQIIDNHSDHYLLFTDGSKDEACVGAACHSSSADKCCGVNAKASIITVEAVALCMALDTVSTLRKDKFLILSDSLSLVKAVGEATPRNPRILKVLERIHEIQTGGKRIVLCWIPSHVGIEGNEMADELAKIGLEPTQLQIPASDAKPIIQTFMRETGNAMEQYDNQQIALCPTTF</sequence>